<reference evidence="1" key="2">
    <citation type="journal article" date="2015" name="Data Brief">
        <title>Shoot transcriptome of the giant reed, Arundo donax.</title>
        <authorList>
            <person name="Barrero R.A."/>
            <person name="Guerrero F.D."/>
            <person name="Moolhuijzen P."/>
            <person name="Goolsby J.A."/>
            <person name="Tidwell J."/>
            <person name="Bellgard S.E."/>
            <person name="Bellgard M.I."/>
        </authorList>
    </citation>
    <scope>NUCLEOTIDE SEQUENCE</scope>
    <source>
        <tissue evidence="1">Shoot tissue taken approximately 20 cm above the soil surface</tissue>
    </source>
</reference>
<proteinExistence type="predicted"/>
<name>A0A0A9FTF8_ARUDO</name>
<accession>A0A0A9FTF8</accession>
<dbReference type="AlphaFoldDB" id="A0A0A9FTF8"/>
<sequence length="24" mass="2918">MLICELMIIITNMELINQAKRRRN</sequence>
<organism evidence="1">
    <name type="scientific">Arundo donax</name>
    <name type="common">Giant reed</name>
    <name type="synonym">Donax arundinaceus</name>
    <dbReference type="NCBI Taxonomy" id="35708"/>
    <lineage>
        <taxon>Eukaryota</taxon>
        <taxon>Viridiplantae</taxon>
        <taxon>Streptophyta</taxon>
        <taxon>Embryophyta</taxon>
        <taxon>Tracheophyta</taxon>
        <taxon>Spermatophyta</taxon>
        <taxon>Magnoliopsida</taxon>
        <taxon>Liliopsida</taxon>
        <taxon>Poales</taxon>
        <taxon>Poaceae</taxon>
        <taxon>PACMAD clade</taxon>
        <taxon>Arundinoideae</taxon>
        <taxon>Arundineae</taxon>
        <taxon>Arundo</taxon>
    </lineage>
</organism>
<evidence type="ECO:0000313" key="1">
    <source>
        <dbReference type="EMBL" id="JAE15562.1"/>
    </source>
</evidence>
<dbReference type="EMBL" id="GBRH01182334">
    <property type="protein sequence ID" value="JAE15562.1"/>
    <property type="molecule type" value="Transcribed_RNA"/>
</dbReference>
<reference evidence="1" key="1">
    <citation type="submission" date="2014-09" db="EMBL/GenBank/DDBJ databases">
        <authorList>
            <person name="Magalhaes I.L.F."/>
            <person name="Oliveira U."/>
            <person name="Santos F.R."/>
            <person name="Vidigal T.H.D.A."/>
            <person name="Brescovit A.D."/>
            <person name="Santos A.J."/>
        </authorList>
    </citation>
    <scope>NUCLEOTIDE SEQUENCE</scope>
    <source>
        <tissue evidence="1">Shoot tissue taken approximately 20 cm above the soil surface</tissue>
    </source>
</reference>
<protein>
    <submittedName>
        <fullName evidence="1">Uncharacterized protein</fullName>
    </submittedName>
</protein>